<reference evidence="2" key="2">
    <citation type="submission" date="2024-10" db="UniProtKB">
        <authorList>
            <consortium name="EnsemblProtists"/>
        </authorList>
    </citation>
    <scope>IDENTIFICATION</scope>
</reference>
<organism evidence="2 3">
    <name type="scientific">Emiliania huxleyi (strain CCMP1516)</name>
    <dbReference type="NCBI Taxonomy" id="280463"/>
    <lineage>
        <taxon>Eukaryota</taxon>
        <taxon>Haptista</taxon>
        <taxon>Haptophyta</taxon>
        <taxon>Prymnesiophyceae</taxon>
        <taxon>Isochrysidales</taxon>
        <taxon>Noelaerhabdaceae</taxon>
        <taxon>Emiliania</taxon>
    </lineage>
</organism>
<evidence type="ECO:0000256" key="1">
    <source>
        <dbReference type="SAM" id="MobiDB-lite"/>
    </source>
</evidence>
<protein>
    <recommendedName>
        <fullName evidence="4">Kinesin light chain</fullName>
    </recommendedName>
</protein>
<dbReference type="AlphaFoldDB" id="A0A0D3IB28"/>
<keyword evidence="3" id="KW-1185">Reference proteome</keyword>
<dbReference type="Gene3D" id="1.25.40.10">
    <property type="entry name" value="Tetratricopeptide repeat domain"/>
    <property type="match status" value="1"/>
</dbReference>
<evidence type="ECO:0000313" key="2">
    <source>
        <dbReference type="EnsemblProtists" id="EOD08463"/>
    </source>
</evidence>
<sequence>ALAARRETLGDQHPSTLTSIFNLGALLQKQGRLGDAIPLFREELEGYLVSGRQFPLHRDYGFRLYRDYHDAEQSHTIELKDVRNWTTAVAQLAEYCELEATQSGRKPRGTIVLFGSGPGFCVTDAEYNVVTQGAKIINKVVEDKNGFQLQILRRDAITAAAADVATTKDVVFRALARAKENVASKRARDESGNAHTHTRTDGEGAGPQTV</sequence>
<dbReference type="KEGG" id="ehx:EMIHUDRAFT_120894"/>
<dbReference type="GeneID" id="17254615"/>
<dbReference type="HOGENOM" id="CLU_1313033_0_0_1"/>
<evidence type="ECO:0008006" key="4">
    <source>
        <dbReference type="Google" id="ProtNLM"/>
    </source>
</evidence>
<dbReference type="Pfam" id="PF13424">
    <property type="entry name" value="TPR_12"/>
    <property type="match status" value="1"/>
</dbReference>
<feature type="region of interest" description="Disordered" evidence="1">
    <location>
        <begin position="182"/>
        <end position="210"/>
    </location>
</feature>
<dbReference type="PaxDb" id="2903-EOD08463"/>
<reference evidence="3" key="1">
    <citation type="journal article" date="2013" name="Nature">
        <title>Pan genome of the phytoplankton Emiliania underpins its global distribution.</title>
        <authorList>
            <person name="Read B.A."/>
            <person name="Kegel J."/>
            <person name="Klute M.J."/>
            <person name="Kuo A."/>
            <person name="Lefebvre S.C."/>
            <person name="Maumus F."/>
            <person name="Mayer C."/>
            <person name="Miller J."/>
            <person name="Monier A."/>
            <person name="Salamov A."/>
            <person name="Young J."/>
            <person name="Aguilar M."/>
            <person name="Claverie J.M."/>
            <person name="Frickenhaus S."/>
            <person name="Gonzalez K."/>
            <person name="Herman E.K."/>
            <person name="Lin Y.C."/>
            <person name="Napier J."/>
            <person name="Ogata H."/>
            <person name="Sarno A.F."/>
            <person name="Shmutz J."/>
            <person name="Schroeder D."/>
            <person name="de Vargas C."/>
            <person name="Verret F."/>
            <person name="von Dassow P."/>
            <person name="Valentin K."/>
            <person name="Van de Peer Y."/>
            <person name="Wheeler G."/>
            <person name="Dacks J.B."/>
            <person name="Delwiche C.F."/>
            <person name="Dyhrman S.T."/>
            <person name="Glockner G."/>
            <person name="John U."/>
            <person name="Richards T."/>
            <person name="Worden A.Z."/>
            <person name="Zhang X."/>
            <person name="Grigoriev I.V."/>
            <person name="Allen A.E."/>
            <person name="Bidle K."/>
            <person name="Borodovsky M."/>
            <person name="Bowler C."/>
            <person name="Brownlee C."/>
            <person name="Cock J.M."/>
            <person name="Elias M."/>
            <person name="Gladyshev V.N."/>
            <person name="Groth M."/>
            <person name="Guda C."/>
            <person name="Hadaegh A."/>
            <person name="Iglesias-Rodriguez M.D."/>
            <person name="Jenkins J."/>
            <person name="Jones B.M."/>
            <person name="Lawson T."/>
            <person name="Leese F."/>
            <person name="Lindquist E."/>
            <person name="Lobanov A."/>
            <person name="Lomsadze A."/>
            <person name="Malik S.B."/>
            <person name="Marsh M.E."/>
            <person name="Mackinder L."/>
            <person name="Mock T."/>
            <person name="Mueller-Roeber B."/>
            <person name="Pagarete A."/>
            <person name="Parker M."/>
            <person name="Probert I."/>
            <person name="Quesneville H."/>
            <person name="Raines C."/>
            <person name="Rensing S.A."/>
            <person name="Riano-Pachon D.M."/>
            <person name="Richier S."/>
            <person name="Rokitta S."/>
            <person name="Shiraiwa Y."/>
            <person name="Soanes D.M."/>
            <person name="van der Giezen M."/>
            <person name="Wahlund T.M."/>
            <person name="Williams B."/>
            <person name="Wilson W."/>
            <person name="Wolfe G."/>
            <person name="Wurch L.L."/>
        </authorList>
    </citation>
    <scope>NUCLEOTIDE SEQUENCE</scope>
</reference>
<dbReference type="InterPro" id="IPR011990">
    <property type="entry name" value="TPR-like_helical_dom_sf"/>
</dbReference>
<evidence type="ECO:0000313" key="3">
    <source>
        <dbReference type="Proteomes" id="UP000013827"/>
    </source>
</evidence>
<accession>A0A0D3IB28</accession>
<feature type="compositionally biased region" description="Basic and acidic residues" evidence="1">
    <location>
        <begin position="182"/>
        <end position="202"/>
    </location>
</feature>
<name>A0A0D3IB28_EMIH1</name>
<proteinExistence type="predicted"/>
<dbReference type="Proteomes" id="UP000013827">
    <property type="component" value="Unassembled WGS sequence"/>
</dbReference>
<dbReference type="RefSeq" id="XP_005760892.1">
    <property type="nucleotide sequence ID" value="XM_005760835.1"/>
</dbReference>
<dbReference type="EnsemblProtists" id="EOD08463">
    <property type="protein sequence ID" value="EOD08463"/>
    <property type="gene ID" value="EMIHUDRAFT_120894"/>
</dbReference>